<evidence type="ECO:0000313" key="5">
    <source>
        <dbReference type="Proteomes" id="UP001332931"/>
    </source>
</evidence>
<protein>
    <submittedName>
        <fullName evidence="4">Firmicu-CTERM sorting domain-containing protein</fullName>
    </submittedName>
</protein>
<dbReference type="RefSeq" id="WP_330958840.1">
    <property type="nucleotide sequence ID" value="NZ_JAZGJQ010000012.1"/>
</dbReference>
<evidence type="ECO:0000256" key="3">
    <source>
        <dbReference type="SAM" id="SignalP"/>
    </source>
</evidence>
<keyword evidence="2" id="KW-0812">Transmembrane</keyword>
<dbReference type="SUPFAM" id="SSF49344">
    <property type="entry name" value="CBD9-like"/>
    <property type="match status" value="1"/>
</dbReference>
<gene>
    <name evidence="4" type="ORF">VXJ25_08785</name>
</gene>
<reference evidence="4 5" key="1">
    <citation type="submission" date="2024-01" db="EMBL/GenBank/DDBJ databases">
        <title>Description of Olsenella sp. nov., isolated from pig feces.</title>
        <authorList>
            <person name="Chang Y.-H."/>
        </authorList>
    </citation>
    <scope>NUCLEOTIDE SEQUENCE [LARGE SCALE GENOMIC DNA]</scope>
    <source>
        <strain evidence="4 5">YH-ols2223</strain>
    </source>
</reference>
<dbReference type="InterPro" id="IPR026409">
    <property type="entry name" value="Firmicu_CTERM"/>
</dbReference>
<feature type="signal peptide" evidence="3">
    <location>
        <begin position="1"/>
        <end position="34"/>
    </location>
</feature>
<accession>A0ABU7RBU3</accession>
<organism evidence="4 5">
    <name type="scientific">Olsenella absiana</name>
    <dbReference type="NCBI Taxonomy" id="3115222"/>
    <lineage>
        <taxon>Bacteria</taxon>
        <taxon>Bacillati</taxon>
        <taxon>Actinomycetota</taxon>
        <taxon>Coriobacteriia</taxon>
        <taxon>Coriobacteriales</taxon>
        <taxon>Atopobiaceae</taxon>
        <taxon>Olsenella</taxon>
    </lineage>
</organism>
<comment type="caution">
    <text evidence="4">The sequence shown here is derived from an EMBL/GenBank/DDBJ whole genome shotgun (WGS) entry which is preliminary data.</text>
</comment>
<evidence type="ECO:0000313" key="4">
    <source>
        <dbReference type="EMBL" id="MEE6148073.1"/>
    </source>
</evidence>
<feature type="transmembrane region" description="Helical" evidence="2">
    <location>
        <begin position="653"/>
        <end position="671"/>
    </location>
</feature>
<evidence type="ECO:0000256" key="2">
    <source>
        <dbReference type="SAM" id="Phobius"/>
    </source>
</evidence>
<name>A0ABU7RBU3_9ACTN</name>
<keyword evidence="3" id="KW-0732">Signal</keyword>
<dbReference type="EMBL" id="JAZGJQ010000012">
    <property type="protein sequence ID" value="MEE6148073.1"/>
    <property type="molecule type" value="Genomic_DNA"/>
</dbReference>
<evidence type="ECO:0000256" key="1">
    <source>
        <dbReference type="SAM" id="MobiDB-lite"/>
    </source>
</evidence>
<keyword evidence="2" id="KW-1133">Transmembrane helix</keyword>
<feature type="compositionally biased region" description="Low complexity" evidence="1">
    <location>
        <begin position="132"/>
        <end position="143"/>
    </location>
</feature>
<keyword evidence="5" id="KW-1185">Reference proteome</keyword>
<feature type="chain" id="PRO_5047024159" evidence="3">
    <location>
        <begin position="35"/>
        <end position="690"/>
    </location>
</feature>
<proteinExistence type="predicted"/>
<keyword evidence="2" id="KW-0472">Membrane</keyword>
<dbReference type="Proteomes" id="UP001332931">
    <property type="component" value="Unassembled WGS sequence"/>
</dbReference>
<feature type="region of interest" description="Disordered" evidence="1">
    <location>
        <begin position="49"/>
        <end position="100"/>
    </location>
</feature>
<dbReference type="NCBIfam" id="TIGR04145">
    <property type="entry name" value="Firmicu_CTERM"/>
    <property type="match status" value="1"/>
</dbReference>
<sequence>MKKQSRVAGVLRAGLVISLSASMATWMPVQYAQAAAVAAEGSAAGTSDVADAAAGTSEAEGADATSEAGGNASADEANGAAASGASAEASGSKADSSAAGTGDAASAEAAAGGAAAAKASPALAPAAPAPAAPTADSAATGPTVTGNITVDGSDADWGGVPAQATTTTTNGIDSWKVARDASGNVYLLAQGTAQNQWYSNYQWTNVGIVRDGSTVNNPQLANLQWNGGSFASVNEANGTTAGPFTAEALIPASMLTGSDAISFLGTTVSLADIPVLDGNDYVAPDEPATYDGITVDGKFKDWKYVTKTDVKNPNPDQPNALSQVAMVFDGDVYIYIKEGQGGSAAGAGTHANGKYSIISDLGRENVFQLNQDGTVSGIAGAEAKHVGSEWEIRIPRESLNYYSESLSFGLYQSEPFVKDVTDLQGKPSNTGTFQGITYDGNYDDWNSYPVTTISYATAGTQDKNEDASAALHADGSTLYMYAETTMQAHIAEQRQQGTAFTQAITIDLTGKASSTQDIDVNGENDLSPRIIAVDENGNIDWNPDLANQPDGTTREYAIVETHGTYDTNSMTNIDNAAFQEMGGVLGHVMITANGDKCQAEYKIDLENVAKMHNYYRSQHGKAADDSPDNYQFISARFGRLGDQIVTTTGASTGPWLGLGLSGIAVAGGLLANSRRAKRKKDLPASETTCR</sequence>
<feature type="compositionally biased region" description="Low complexity" evidence="1">
    <location>
        <begin position="66"/>
        <end position="100"/>
    </location>
</feature>
<feature type="region of interest" description="Disordered" evidence="1">
    <location>
        <begin position="125"/>
        <end position="146"/>
    </location>
</feature>